<dbReference type="AlphaFoldDB" id="A0A964T3T0"/>
<dbReference type="PANTHER" id="PTHR45772">
    <property type="entry name" value="CONSERVED COMPONENT OF ABC TRANSPORTER FOR NATURAL AMINO ACIDS-RELATED"/>
    <property type="match status" value="1"/>
</dbReference>
<sequence length="248" mass="26374">MSAPAPAPVLSLRGVTKRFGGLLALAGIDLDVRPGEVLGLIGPNGSGKSTLLSVIAGRQRPSAGAIRLDGRDVAGRDSVRLCRAGIACTFQLVRLPDTLSARDNVAVAAMYGRRRLGIERARHLADELLERVAFGADRHALPAALTYSDQKRVELARALATEPRILLLDEWLAGLTPTELADALDLVAGLRRDHALTLVVVEHVMAAIRTLCERVAVLDAGRLIAEGSVEACLSDPEVVRVYLGDEDA</sequence>
<evidence type="ECO:0000256" key="3">
    <source>
        <dbReference type="ARBA" id="ARBA00022840"/>
    </source>
</evidence>
<reference evidence="5" key="1">
    <citation type="submission" date="2019-03" db="EMBL/GenBank/DDBJ databases">
        <title>Afifella sp. nov., isolated from activated sludge.</title>
        <authorList>
            <person name="Li Q."/>
            <person name="Liu Y."/>
        </authorList>
    </citation>
    <scope>NUCLEOTIDE SEQUENCE</scope>
    <source>
        <strain evidence="5">L72</strain>
    </source>
</reference>
<gene>
    <name evidence="5" type="ORF">E4O86_08670</name>
</gene>
<keyword evidence="3 5" id="KW-0067">ATP-binding</keyword>
<evidence type="ECO:0000259" key="4">
    <source>
        <dbReference type="PROSITE" id="PS50893"/>
    </source>
</evidence>
<dbReference type="PROSITE" id="PS50893">
    <property type="entry name" value="ABC_TRANSPORTER_2"/>
    <property type="match status" value="1"/>
</dbReference>
<dbReference type="GO" id="GO:0015188">
    <property type="term" value="F:L-isoleucine transmembrane transporter activity"/>
    <property type="evidence" value="ECO:0007669"/>
    <property type="project" value="TreeGrafter"/>
</dbReference>
<dbReference type="EMBL" id="SPKJ01000021">
    <property type="protein sequence ID" value="MYZ47784.1"/>
    <property type="molecule type" value="Genomic_DNA"/>
</dbReference>
<dbReference type="InterPro" id="IPR003439">
    <property type="entry name" value="ABC_transporter-like_ATP-bd"/>
</dbReference>
<dbReference type="Proteomes" id="UP000773614">
    <property type="component" value="Unassembled WGS sequence"/>
</dbReference>
<evidence type="ECO:0000256" key="2">
    <source>
        <dbReference type="ARBA" id="ARBA00022741"/>
    </source>
</evidence>
<dbReference type="SUPFAM" id="SSF52540">
    <property type="entry name" value="P-loop containing nucleoside triphosphate hydrolases"/>
    <property type="match status" value="1"/>
</dbReference>
<keyword evidence="2" id="KW-0547">Nucleotide-binding</keyword>
<dbReference type="InterPro" id="IPR027417">
    <property type="entry name" value="P-loop_NTPase"/>
</dbReference>
<keyword evidence="6" id="KW-1185">Reference proteome</keyword>
<feature type="domain" description="ABC transporter" evidence="4">
    <location>
        <begin position="10"/>
        <end position="245"/>
    </location>
</feature>
<dbReference type="GO" id="GO:0042941">
    <property type="term" value="P:D-alanine transmembrane transport"/>
    <property type="evidence" value="ECO:0007669"/>
    <property type="project" value="TreeGrafter"/>
</dbReference>
<dbReference type="RefSeq" id="WP_161140132.1">
    <property type="nucleotide sequence ID" value="NZ_SPKJ01000021.1"/>
</dbReference>
<dbReference type="PANTHER" id="PTHR45772:SF7">
    <property type="entry name" value="AMINO ACID ABC TRANSPORTER ATP-BINDING PROTEIN"/>
    <property type="match status" value="1"/>
</dbReference>
<organism evidence="5 6">
    <name type="scientific">Propylenella binzhouense</name>
    <dbReference type="NCBI Taxonomy" id="2555902"/>
    <lineage>
        <taxon>Bacteria</taxon>
        <taxon>Pseudomonadati</taxon>
        <taxon>Pseudomonadota</taxon>
        <taxon>Alphaproteobacteria</taxon>
        <taxon>Hyphomicrobiales</taxon>
        <taxon>Propylenellaceae</taxon>
        <taxon>Propylenella</taxon>
    </lineage>
</organism>
<evidence type="ECO:0000313" key="5">
    <source>
        <dbReference type="EMBL" id="MYZ47784.1"/>
    </source>
</evidence>
<dbReference type="Gene3D" id="3.40.50.300">
    <property type="entry name" value="P-loop containing nucleotide triphosphate hydrolases"/>
    <property type="match status" value="1"/>
</dbReference>
<evidence type="ECO:0000313" key="6">
    <source>
        <dbReference type="Proteomes" id="UP000773614"/>
    </source>
</evidence>
<dbReference type="GO" id="GO:1903806">
    <property type="term" value="P:L-isoleucine import across plasma membrane"/>
    <property type="evidence" value="ECO:0007669"/>
    <property type="project" value="TreeGrafter"/>
</dbReference>
<dbReference type="InterPro" id="IPR003593">
    <property type="entry name" value="AAA+_ATPase"/>
</dbReference>
<dbReference type="GO" id="GO:0005524">
    <property type="term" value="F:ATP binding"/>
    <property type="evidence" value="ECO:0007669"/>
    <property type="project" value="UniProtKB-KW"/>
</dbReference>
<protein>
    <submittedName>
        <fullName evidence="5">ABC transporter ATP-binding protein</fullName>
    </submittedName>
</protein>
<dbReference type="Pfam" id="PF00005">
    <property type="entry name" value="ABC_tran"/>
    <property type="match status" value="1"/>
</dbReference>
<name>A0A964T3T0_9HYPH</name>
<proteinExistence type="predicted"/>
<dbReference type="GO" id="GO:0005886">
    <property type="term" value="C:plasma membrane"/>
    <property type="evidence" value="ECO:0007669"/>
    <property type="project" value="TreeGrafter"/>
</dbReference>
<dbReference type="CDD" id="cd03219">
    <property type="entry name" value="ABC_Mj1267_LivG_branched"/>
    <property type="match status" value="1"/>
</dbReference>
<dbReference type="SMART" id="SM00382">
    <property type="entry name" value="AAA"/>
    <property type="match status" value="1"/>
</dbReference>
<comment type="caution">
    <text evidence="5">The sequence shown here is derived from an EMBL/GenBank/DDBJ whole genome shotgun (WGS) entry which is preliminary data.</text>
</comment>
<keyword evidence="1" id="KW-0813">Transport</keyword>
<dbReference type="InterPro" id="IPR051120">
    <property type="entry name" value="ABC_AA/LPS_Transport"/>
</dbReference>
<dbReference type="OrthoDB" id="9779872at2"/>
<dbReference type="GO" id="GO:0015808">
    <property type="term" value="P:L-alanine transport"/>
    <property type="evidence" value="ECO:0007669"/>
    <property type="project" value="TreeGrafter"/>
</dbReference>
<accession>A0A964T3T0</accession>
<dbReference type="GO" id="GO:1903805">
    <property type="term" value="P:L-valine import across plasma membrane"/>
    <property type="evidence" value="ECO:0007669"/>
    <property type="project" value="TreeGrafter"/>
</dbReference>
<dbReference type="GO" id="GO:0015192">
    <property type="term" value="F:L-phenylalanine transmembrane transporter activity"/>
    <property type="evidence" value="ECO:0007669"/>
    <property type="project" value="TreeGrafter"/>
</dbReference>
<dbReference type="GO" id="GO:0005304">
    <property type="term" value="F:L-valine transmembrane transporter activity"/>
    <property type="evidence" value="ECO:0007669"/>
    <property type="project" value="TreeGrafter"/>
</dbReference>
<dbReference type="GO" id="GO:0016887">
    <property type="term" value="F:ATP hydrolysis activity"/>
    <property type="evidence" value="ECO:0007669"/>
    <property type="project" value="InterPro"/>
</dbReference>
<evidence type="ECO:0000256" key="1">
    <source>
        <dbReference type="ARBA" id="ARBA00022448"/>
    </source>
</evidence>